<sequence length="366" mass="40655">MALLQDAQPAPSVHLTSGIDATLMAQRCLDLIKRTSPAGYEFWFTSGPTVGAEDVALQDHADIIYSAHLLGVTQQLQAEAAEHYQTMLAHAQLYGRAGGNAVAEKGANAHLTAYLLGGARLLQITGKAAMLPALFKGWQLERLIDEHFLPRWPKAWTHHIWRVSHWIGGIPSILLQIAESGQNTMISRSLVDKVLQSSSERLLAQRSGLLKPYKSELLQQLFKAAYRLRHDPDIGEIGGVVHILWVFHAVNKPYVASNALFDSAKKHLQREPFMEKVPYCLDFDIVQLARTAAPNEAARLDLAPRAERFRRDIAVFLTSDEQIGYTLHKLPGALATMHECAMIQGLSEVPELGIDVIDVIHDAYWL</sequence>
<accession>A0ABV2CWP0</accession>
<keyword evidence="2" id="KW-1185">Reference proteome</keyword>
<protein>
    <submittedName>
        <fullName evidence="1">Uncharacterized protein</fullName>
    </submittedName>
</protein>
<proteinExistence type="predicted"/>
<dbReference type="Proteomes" id="UP001548713">
    <property type="component" value="Unassembled WGS sequence"/>
</dbReference>
<name>A0ABV2CWP0_9SPHN</name>
<comment type="caution">
    <text evidence="1">The sequence shown here is derived from an EMBL/GenBank/DDBJ whole genome shotgun (WGS) entry which is preliminary data.</text>
</comment>
<dbReference type="RefSeq" id="WP_353982428.1">
    <property type="nucleotide sequence ID" value="NZ_JBEWLY010000004.1"/>
</dbReference>
<reference evidence="1 2" key="1">
    <citation type="submission" date="2024-07" db="EMBL/GenBank/DDBJ databases">
        <title>Novosphingobium kalidii RD2P27.</title>
        <authorList>
            <person name="Sun J.-Q."/>
        </authorList>
    </citation>
    <scope>NUCLEOTIDE SEQUENCE [LARGE SCALE GENOMIC DNA]</scope>
    <source>
        <strain evidence="1 2">RD2P27</strain>
    </source>
</reference>
<evidence type="ECO:0000313" key="2">
    <source>
        <dbReference type="Proteomes" id="UP001548713"/>
    </source>
</evidence>
<dbReference type="EMBL" id="JBEWLY010000004">
    <property type="protein sequence ID" value="MET1754016.1"/>
    <property type="molecule type" value="Genomic_DNA"/>
</dbReference>
<organism evidence="1 2">
    <name type="scientific">Novosphingobium kalidii</name>
    <dbReference type="NCBI Taxonomy" id="3230299"/>
    <lineage>
        <taxon>Bacteria</taxon>
        <taxon>Pseudomonadati</taxon>
        <taxon>Pseudomonadota</taxon>
        <taxon>Alphaproteobacteria</taxon>
        <taxon>Sphingomonadales</taxon>
        <taxon>Sphingomonadaceae</taxon>
        <taxon>Novosphingobium</taxon>
    </lineage>
</organism>
<gene>
    <name evidence="1" type="ORF">ABVV53_00845</name>
</gene>
<evidence type="ECO:0000313" key="1">
    <source>
        <dbReference type="EMBL" id="MET1754016.1"/>
    </source>
</evidence>